<name>A0A6G3WLH1_9ACTN</name>
<reference evidence="2" key="1">
    <citation type="submission" date="2020-01" db="EMBL/GenBank/DDBJ databases">
        <title>Insect and environment-associated Actinomycetes.</title>
        <authorList>
            <person name="Currrie C."/>
            <person name="Chevrette M."/>
            <person name="Carlson C."/>
            <person name="Stubbendieck R."/>
            <person name="Wendt-Pienkowski E."/>
        </authorList>
    </citation>
    <scope>NUCLEOTIDE SEQUENCE</scope>
    <source>
        <strain evidence="2">SID7499</strain>
    </source>
</reference>
<gene>
    <name evidence="2" type="ORF">G3M58_07465</name>
</gene>
<dbReference type="EMBL" id="JAAGMN010000806">
    <property type="protein sequence ID" value="NEE06273.1"/>
    <property type="molecule type" value="Genomic_DNA"/>
</dbReference>
<evidence type="ECO:0000256" key="1">
    <source>
        <dbReference type="SAM" id="MobiDB-lite"/>
    </source>
</evidence>
<protein>
    <submittedName>
        <fullName evidence="2">Uncharacterized protein</fullName>
    </submittedName>
</protein>
<proteinExistence type="predicted"/>
<feature type="region of interest" description="Disordered" evidence="1">
    <location>
        <begin position="50"/>
        <end position="71"/>
    </location>
</feature>
<comment type="caution">
    <text evidence="2">The sequence shown here is derived from an EMBL/GenBank/DDBJ whole genome shotgun (WGS) entry which is preliminary data.</text>
</comment>
<dbReference type="AlphaFoldDB" id="A0A6G3WLH1"/>
<sequence length="71" mass="7880">RTALRHAVAAREEHEALCIVLSMAWYWMLRDLRSDARQWSELAASLGPDPFAPPGVRAPALMEGATDRPPP</sequence>
<feature type="non-terminal residue" evidence="2">
    <location>
        <position position="1"/>
    </location>
</feature>
<organism evidence="2">
    <name type="scientific">Streptomyces sp. SID7499</name>
    <dbReference type="NCBI Taxonomy" id="2706086"/>
    <lineage>
        <taxon>Bacteria</taxon>
        <taxon>Bacillati</taxon>
        <taxon>Actinomycetota</taxon>
        <taxon>Actinomycetes</taxon>
        <taxon>Kitasatosporales</taxon>
        <taxon>Streptomycetaceae</taxon>
        <taxon>Streptomyces</taxon>
    </lineage>
</organism>
<evidence type="ECO:0000313" key="2">
    <source>
        <dbReference type="EMBL" id="NEE06273.1"/>
    </source>
</evidence>
<accession>A0A6G3WLH1</accession>
<feature type="non-terminal residue" evidence="2">
    <location>
        <position position="71"/>
    </location>
</feature>